<sequence length="519" mass="59303">MEGQNLAISLPAELLGEIMRHYVDIDELQELQEPDNMTKWANIQHICTRWRKVALSTPSLWAYIHFGWPAHVVARFLARSRKAHLHIGINKDAFTSGNFPRFHDELNSLLNRVERLSIKWCPYHQPHGYLVPDPNPISSVLLNWISDILNGKHKVPHLWQLHLKFYEREPVRTETLSNLPHLLEICSRSISLTTLLPVSYQLRRVDIDYCHTSPIHLINLLASAPMLEDVHFFHENEYDIIHEGSFEDLSSNQSTISLSHLKTFTIGWCRSSFVDELLSRITYPPSAEISLSICREPSARIMTDFPLSLRSALRFSTSLSIDVERYRIGEALSAAPFALHFSSPRSADYHVDFNERGARSERIAESSEMIDDISSMGPFENLQYFSIAMALLPDSHTMTRLFDGCSEIENLAVTVRDIDNLITALSPSESTTPPCPKLRTLSLFNSKFNPFALRDVIQERNKQTVPLKELRLRKNRRLRPNEAGFPSVVSVLSRLEGMVVTIEEDIDEYSSSPSETDSE</sequence>
<dbReference type="InterPro" id="IPR032675">
    <property type="entry name" value="LRR_dom_sf"/>
</dbReference>
<reference evidence="1 2" key="1">
    <citation type="journal article" date="2016" name="Mol. Biol. Evol.">
        <title>Comparative Genomics of Early-Diverging Mushroom-Forming Fungi Provides Insights into the Origins of Lignocellulose Decay Capabilities.</title>
        <authorList>
            <person name="Nagy L.G."/>
            <person name="Riley R."/>
            <person name="Tritt A."/>
            <person name="Adam C."/>
            <person name="Daum C."/>
            <person name="Floudas D."/>
            <person name="Sun H."/>
            <person name="Yadav J.S."/>
            <person name="Pangilinan J."/>
            <person name="Larsson K.H."/>
            <person name="Matsuura K."/>
            <person name="Barry K."/>
            <person name="Labutti K."/>
            <person name="Kuo R."/>
            <person name="Ohm R.A."/>
            <person name="Bhattacharya S.S."/>
            <person name="Shirouzu T."/>
            <person name="Yoshinaga Y."/>
            <person name="Martin F.M."/>
            <person name="Grigoriev I.V."/>
            <person name="Hibbett D.S."/>
        </authorList>
    </citation>
    <scope>NUCLEOTIDE SEQUENCE [LARGE SCALE GENOMIC DNA]</scope>
    <source>
        <strain evidence="1 2">HHB9708</strain>
    </source>
</reference>
<gene>
    <name evidence="1" type="ORF">SISNIDRAFT_453153</name>
</gene>
<evidence type="ECO:0000313" key="1">
    <source>
        <dbReference type="EMBL" id="KZS94997.1"/>
    </source>
</evidence>
<dbReference type="OrthoDB" id="2884925at2759"/>
<dbReference type="AlphaFoldDB" id="A0A164WF27"/>
<accession>A0A164WF27</accession>
<dbReference type="Gene3D" id="1.20.1280.50">
    <property type="match status" value="1"/>
</dbReference>
<keyword evidence="2" id="KW-1185">Reference proteome</keyword>
<proteinExistence type="predicted"/>
<dbReference type="Proteomes" id="UP000076722">
    <property type="component" value="Unassembled WGS sequence"/>
</dbReference>
<dbReference type="EMBL" id="KV419403">
    <property type="protein sequence ID" value="KZS94997.1"/>
    <property type="molecule type" value="Genomic_DNA"/>
</dbReference>
<dbReference type="Gene3D" id="3.80.10.10">
    <property type="entry name" value="Ribonuclease Inhibitor"/>
    <property type="match status" value="1"/>
</dbReference>
<name>A0A164WF27_9AGAM</name>
<evidence type="ECO:0000313" key="2">
    <source>
        <dbReference type="Proteomes" id="UP000076722"/>
    </source>
</evidence>
<protein>
    <submittedName>
        <fullName evidence="1">Uncharacterized protein</fullName>
    </submittedName>
</protein>
<organism evidence="1 2">
    <name type="scientific">Sistotremastrum niveocremeum HHB9708</name>
    <dbReference type="NCBI Taxonomy" id="1314777"/>
    <lineage>
        <taxon>Eukaryota</taxon>
        <taxon>Fungi</taxon>
        <taxon>Dikarya</taxon>
        <taxon>Basidiomycota</taxon>
        <taxon>Agaricomycotina</taxon>
        <taxon>Agaricomycetes</taxon>
        <taxon>Sistotremastrales</taxon>
        <taxon>Sistotremastraceae</taxon>
        <taxon>Sertulicium</taxon>
        <taxon>Sertulicium niveocremeum</taxon>
    </lineage>
</organism>
<dbReference type="SUPFAM" id="SSF52047">
    <property type="entry name" value="RNI-like"/>
    <property type="match status" value="1"/>
</dbReference>